<dbReference type="OrthoDB" id="10249311at2759"/>
<keyword evidence="2 4" id="KW-0689">Ribosomal protein</keyword>
<dbReference type="Proteomes" id="UP000267096">
    <property type="component" value="Unassembled WGS sequence"/>
</dbReference>
<organism evidence="8">
    <name type="scientific">Anisakis simplex</name>
    <name type="common">Herring worm</name>
    <dbReference type="NCBI Taxonomy" id="6269"/>
    <lineage>
        <taxon>Eukaryota</taxon>
        <taxon>Metazoa</taxon>
        <taxon>Ecdysozoa</taxon>
        <taxon>Nematoda</taxon>
        <taxon>Chromadorea</taxon>
        <taxon>Rhabditida</taxon>
        <taxon>Spirurina</taxon>
        <taxon>Ascaridomorpha</taxon>
        <taxon>Ascaridoidea</taxon>
        <taxon>Anisakidae</taxon>
        <taxon>Anisakis</taxon>
        <taxon>Anisakis simplex complex</taxon>
    </lineage>
</organism>
<dbReference type="InterPro" id="IPR004038">
    <property type="entry name" value="Ribosomal_eL8/eL30/eS12/Gad45"/>
</dbReference>
<dbReference type="InterPro" id="IPR000530">
    <property type="entry name" value="Ribosomal_eS12"/>
</dbReference>
<dbReference type="PRINTS" id="PR00972">
    <property type="entry name" value="RIBSOMALS12E"/>
</dbReference>
<feature type="domain" description="Ribosomal protein eL8/eL30/eS12/Gadd45" evidence="5">
    <location>
        <begin position="25"/>
        <end position="118"/>
    </location>
</feature>
<proteinExistence type="inferred from homology"/>
<dbReference type="Pfam" id="PF01248">
    <property type="entry name" value="Ribosomal_L7Ae"/>
    <property type="match status" value="1"/>
</dbReference>
<reference evidence="6 7" key="2">
    <citation type="submission" date="2018-11" db="EMBL/GenBank/DDBJ databases">
        <authorList>
            <consortium name="Pathogen Informatics"/>
        </authorList>
    </citation>
    <scope>NUCLEOTIDE SEQUENCE [LARGE SCALE GENOMIC DNA]</scope>
</reference>
<keyword evidence="3 4" id="KW-0687">Ribonucleoprotein</keyword>
<evidence type="ECO:0000313" key="8">
    <source>
        <dbReference type="WBParaSite" id="ASIM_0000045301-mRNA-1"/>
    </source>
</evidence>
<evidence type="ECO:0000313" key="6">
    <source>
        <dbReference type="EMBL" id="VDK17627.1"/>
    </source>
</evidence>
<accession>A0A0M3IYX4</accession>
<reference evidence="8" key="1">
    <citation type="submission" date="2017-02" db="UniProtKB">
        <authorList>
            <consortium name="WormBaseParasite"/>
        </authorList>
    </citation>
    <scope>IDENTIFICATION</scope>
</reference>
<dbReference type="InterPro" id="IPR029064">
    <property type="entry name" value="Ribosomal_eL30-like_sf"/>
</dbReference>
<protein>
    <recommendedName>
        <fullName evidence="4">40S ribosomal protein S12</fullName>
    </recommendedName>
</protein>
<dbReference type="PROSITE" id="PS01189">
    <property type="entry name" value="RIBOSOMAL_S12E"/>
    <property type="match status" value="1"/>
</dbReference>
<evidence type="ECO:0000259" key="5">
    <source>
        <dbReference type="Pfam" id="PF01248"/>
    </source>
</evidence>
<evidence type="ECO:0000256" key="2">
    <source>
        <dbReference type="ARBA" id="ARBA00022980"/>
    </source>
</evidence>
<dbReference type="GO" id="GO:1990904">
    <property type="term" value="C:ribonucleoprotein complex"/>
    <property type="evidence" value="ECO:0007669"/>
    <property type="project" value="UniProtKB-KW"/>
</dbReference>
<sequence length="141" mass="15704">MDATGDEVRAPAPVVEDEKLDVQNALKRTMKSAIVVDGLAKGLHEAAKALDKRQAYFCVLAENCDEPMYTKLVEALCKEHQIPMIKVKDKKQLGEWIGLCKYDKEGKARKVVGCSCAVVRDYGADDAARLVLQEFFESQKK</sequence>
<evidence type="ECO:0000256" key="1">
    <source>
        <dbReference type="ARBA" id="ARBA00005824"/>
    </source>
</evidence>
<dbReference type="GO" id="GO:0003735">
    <property type="term" value="F:structural constituent of ribosome"/>
    <property type="evidence" value="ECO:0007669"/>
    <property type="project" value="InterPro"/>
</dbReference>
<dbReference type="GO" id="GO:0005840">
    <property type="term" value="C:ribosome"/>
    <property type="evidence" value="ECO:0007669"/>
    <property type="project" value="UniProtKB-KW"/>
</dbReference>
<dbReference type="WBParaSite" id="ASIM_0000045301-mRNA-1">
    <property type="protein sequence ID" value="ASIM_0000045301-mRNA-1"/>
    <property type="gene ID" value="ASIM_0000045301"/>
</dbReference>
<evidence type="ECO:0000313" key="7">
    <source>
        <dbReference type="Proteomes" id="UP000267096"/>
    </source>
</evidence>
<dbReference type="PANTHER" id="PTHR11843">
    <property type="entry name" value="40S RIBOSOMAL PROTEIN S12"/>
    <property type="match status" value="1"/>
</dbReference>
<dbReference type="InterPro" id="IPR047860">
    <property type="entry name" value="Ribosomal_eS12_CS"/>
</dbReference>
<dbReference type="Gene3D" id="3.30.1330.30">
    <property type="match status" value="1"/>
</dbReference>
<comment type="similarity">
    <text evidence="1 4">Belongs to the eukaryotic ribosomal protein eS12 family.</text>
</comment>
<keyword evidence="7" id="KW-1185">Reference proteome</keyword>
<dbReference type="EMBL" id="UYRR01000193">
    <property type="protein sequence ID" value="VDK17627.1"/>
    <property type="molecule type" value="Genomic_DNA"/>
</dbReference>
<dbReference type="SUPFAM" id="SSF55315">
    <property type="entry name" value="L30e-like"/>
    <property type="match status" value="1"/>
</dbReference>
<gene>
    <name evidence="6" type="ORF">ASIM_LOCUS357</name>
</gene>
<dbReference type="AlphaFoldDB" id="A0A0M3IYX4"/>
<name>A0A0M3IYX4_ANISI</name>
<dbReference type="FunFam" id="3.30.1330.30:FF:000019">
    <property type="entry name" value="40S ribosomal protein S12"/>
    <property type="match status" value="1"/>
</dbReference>
<evidence type="ECO:0000256" key="3">
    <source>
        <dbReference type="ARBA" id="ARBA00023274"/>
    </source>
</evidence>
<dbReference type="GO" id="GO:0006412">
    <property type="term" value="P:translation"/>
    <property type="evidence" value="ECO:0007669"/>
    <property type="project" value="InterPro"/>
</dbReference>
<evidence type="ECO:0000256" key="4">
    <source>
        <dbReference type="RuleBase" id="RU000670"/>
    </source>
</evidence>